<organism evidence="1 2">
    <name type="scientific">Aureobasidium uvarum</name>
    <dbReference type="NCBI Taxonomy" id="2773716"/>
    <lineage>
        <taxon>Eukaryota</taxon>
        <taxon>Fungi</taxon>
        <taxon>Dikarya</taxon>
        <taxon>Ascomycota</taxon>
        <taxon>Pezizomycotina</taxon>
        <taxon>Dothideomycetes</taxon>
        <taxon>Dothideomycetidae</taxon>
        <taxon>Dothideales</taxon>
        <taxon>Saccotheciaceae</taxon>
        <taxon>Aureobasidium</taxon>
    </lineage>
</organism>
<name>A0A9N8PML5_9PEZI</name>
<comment type="caution">
    <text evidence="1">The sequence shown here is derived from an EMBL/GenBank/DDBJ whole genome shotgun (WGS) entry which is preliminary data.</text>
</comment>
<reference evidence="1" key="1">
    <citation type="submission" date="2020-06" db="EMBL/GenBank/DDBJ databases">
        <authorList>
            <person name="Onetto C."/>
        </authorList>
    </citation>
    <scope>NUCLEOTIDE SEQUENCE</scope>
</reference>
<gene>
    <name evidence="1" type="ORF">AWRI4620_LOCUS302</name>
</gene>
<protein>
    <submittedName>
        <fullName evidence="1">Uncharacterized protein</fullName>
    </submittedName>
</protein>
<dbReference type="Proteomes" id="UP000745764">
    <property type="component" value="Unassembled WGS sequence"/>
</dbReference>
<accession>A0A9N8PML5</accession>
<dbReference type="EMBL" id="CAINUL010000001">
    <property type="protein sequence ID" value="CAD0106047.1"/>
    <property type="molecule type" value="Genomic_DNA"/>
</dbReference>
<proteinExistence type="predicted"/>
<evidence type="ECO:0000313" key="2">
    <source>
        <dbReference type="Proteomes" id="UP000745764"/>
    </source>
</evidence>
<sequence>MSEVMGLRTQIMENILALEPQLLEPRWLLYCEIKFHDVFTEGDSGDIINPDDQTYTNSNAGEANKSEYELYTVVLAFSERFGKSTTIRIWKASATTPELAYRDLLKQTALALTDHGHVAM</sequence>
<keyword evidence="2" id="KW-1185">Reference proteome</keyword>
<dbReference type="AlphaFoldDB" id="A0A9N8PML5"/>
<evidence type="ECO:0000313" key="1">
    <source>
        <dbReference type="EMBL" id="CAD0106047.1"/>
    </source>
</evidence>
<dbReference type="OrthoDB" id="3838638at2759"/>